<comment type="caution">
    <text evidence="1">The sequence shown here is derived from an EMBL/GenBank/DDBJ whole genome shotgun (WGS) entry which is preliminary data.</text>
</comment>
<evidence type="ECO:0000313" key="2">
    <source>
        <dbReference type="Proteomes" id="UP001201262"/>
    </source>
</evidence>
<evidence type="ECO:0000313" key="1">
    <source>
        <dbReference type="EMBL" id="KAH8698531.1"/>
    </source>
</evidence>
<dbReference type="RefSeq" id="XP_046072995.1">
    <property type="nucleotide sequence ID" value="XM_046213932.1"/>
</dbReference>
<reference evidence="1" key="1">
    <citation type="submission" date="2021-12" db="EMBL/GenBank/DDBJ databases">
        <title>Convergent genome expansion in fungi linked to evolution of root-endophyte symbiosis.</title>
        <authorList>
            <consortium name="DOE Joint Genome Institute"/>
            <person name="Ke Y.-H."/>
            <person name="Bonito G."/>
            <person name="Liao H.-L."/>
            <person name="Looney B."/>
            <person name="Rojas-Flechas A."/>
            <person name="Nash J."/>
            <person name="Hameed K."/>
            <person name="Schadt C."/>
            <person name="Martin F."/>
            <person name="Crous P.W."/>
            <person name="Miettinen O."/>
            <person name="Magnuson J.K."/>
            <person name="Labbe J."/>
            <person name="Jacobson D."/>
            <person name="Doktycz M.J."/>
            <person name="Veneault-Fourrey C."/>
            <person name="Kuo A."/>
            <person name="Mondo S."/>
            <person name="Calhoun S."/>
            <person name="Riley R."/>
            <person name="Ohm R."/>
            <person name="LaButti K."/>
            <person name="Andreopoulos B."/>
            <person name="Pangilinan J."/>
            <person name="Nolan M."/>
            <person name="Tritt A."/>
            <person name="Clum A."/>
            <person name="Lipzen A."/>
            <person name="Daum C."/>
            <person name="Barry K."/>
            <person name="Grigoriev I.V."/>
            <person name="Vilgalys R."/>
        </authorList>
    </citation>
    <scope>NUCLEOTIDE SEQUENCE</scope>
    <source>
        <strain evidence="1">PMI_201</strain>
    </source>
</reference>
<keyword evidence="2" id="KW-1185">Reference proteome</keyword>
<dbReference type="Proteomes" id="UP001201262">
    <property type="component" value="Unassembled WGS sequence"/>
</dbReference>
<proteinExistence type="predicted"/>
<gene>
    <name evidence="1" type="ORF">BGW36DRAFT_358064</name>
</gene>
<accession>A0AAD4PZ14</accession>
<dbReference type="AlphaFoldDB" id="A0AAD4PZ14"/>
<organism evidence="1 2">
    <name type="scientific">Talaromyces proteolyticus</name>
    <dbReference type="NCBI Taxonomy" id="1131652"/>
    <lineage>
        <taxon>Eukaryota</taxon>
        <taxon>Fungi</taxon>
        <taxon>Dikarya</taxon>
        <taxon>Ascomycota</taxon>
        <taxon>Pezizomycotina</taxon>
        <taxon>Eurotiomycetes</taxon>
        <taxon>Eurotiomycetidae</taxon>
        <taxon>Eurotiales</taxon>
        <taxon>Trichocomaceae</taxon>
        <taxon>Talaromyces</taxon>
        <taxon>Talaromyces sect. Bacilispori</taxon>
    </lineage>
</organism>
<dbReference type="GeneID" id="70244219"/>
<dbReference type="EMBL" id="JAJTJA010000005">
    <property type="protein sequence ID" value="KAH8698531.1"/>
    <property type="molecule type" value="Genomic_DNA"/>
</dbReference>
<protein>
    <submittedName>
        <fullName evidence="1">Uncharacterized protein</fullName>
    </submittedName>
</protein>
<name>A0AAD4PZ14_9EURO</name>
<sequence>MSVKKVGDSSLLSEEEPLIALGYEIVEVLIKALPSLCFENFASERIRSRVQYGAFSRAAPKEYGFRIHRMNISPGVVPFLKSGDKISGSSVTSAIASGVSSLIHSCKEFANKGKGFKPDTRKRVIKEHFFRMMGQDEKYIMLEKFVGLDVQARDGEPVNAKRIILEAFRDPEPPEWI</sequence>